<dbReference type="GO" id="GO:0005829">
    <property type="term" value="C:cytosol"/>
    <property type="evidence" value="ECO:0007669"/>
    <property type="project" value="TreeGrafter"/>
</dbReference>
<evidence type="ECO:0000313" key="2">
    <source>
        <dbReference type="EMBL" id="TQJ10602.1"/>
    </source>
</evidence>
<dbReference type="Gene3D" id="3.20.20.100">
    <property type="entry name" value="NADP-dependent oxidoreductase domain"/>
    <property type="match status" value="1"/>
</dbReference>
<dbReference type="PANTHER" id="PTHR43364:SF6">
    <property type="entry name" value="OXIDOREDUCTASE-RELATED"/>
    <property type="match status" value="1"/>
</dbReference>
<comment type="caution">
    <text evidence="2">The sequence shown here is derived from an EMBL/GenBank/DDBJ whole genome shotgun (WGS) entry which is preliminary data.</text>
</comment>
<dbReference type="InterPro" id="IPR023210">
    <property type="entry name" value="NADP_OxRdtase_dom"/>
</dbReference>
<dbReference type="GO" id="GO:0016491">
    <property type="term" value="F:oxidoreductase activity"/>
    <property type="evidence" value="ECO:0007669"/>
    <property type="project" value="InterPro"/>
</dbReference>
<protein>
    <submittedName>
        <fullName evidence="2">Aryl-alcohol dehydrogenase-like predicted oxidoreductase</fullName>
    </submittedName>
</protein>
<keyword evidence="3" id="KW-1185">Reference proteome</keyword>
<gene>
    <name evidence="2" type="ORF">FB458_3731</name>
</gene>
<dbReference type="InterPro" id="IPR050523">
    <property type="entry name" value="AKR_Detox_Biosynth"/>
</dbReference>
<feature type="domain" description="NADP-dependent oxidoreductase" evidence="1">
    <location>
        <begin position="9"/>
        <end position="303"/>
    </location>
</feature>
<evidence type="ECO:0000313" key="3">
    <source>
        <dbReference type="Proteomes" id="UP000317893"/>
    </source>
</evidence>
<dbReference type="PRINTS" id="PR00069">
    <property type="entry name" value="ALDKETRDTASE"/>
</dbReference>
<dbReference type="EMBL" id="VFMN01000001">
    <property type="protein sequence ID" value="TQJ10602.1"/>
    <property type="molecule type" value="Genomic_DNA"/>
</dbReference>
<proteinExistence type="predicted"/>
<sequence>MTNLTFGPVVLGGNVFGWTASREESFAVLDAFLEGGGVAIDTADSYMQRAPGNSGGESETIIGEWLESRGVRDRVQVHTKVFSKHDRPGLSASNVALAVDESLKRLRTDHVDLLYAHRDDHDVPQEEYVEAFDRLVRAGKVREVGASNFSAGRLSSALDLAAEHGWTPFTVAQDHWNLVERELEHTLVPTLRERGIVELPYFSLAAGFLTGKYRPGQTPDSARSESAGAYLAKQGATELLTTLDDVAGAHGVSVAAVALAWLREQDPVGAPIASARTLEQVAPLLESATLELSRTELDALTSASDVVTGSAAA</sequence>
<reference evidence="2 3" key="1">
    <citation type="submission" date="2019-06" db="EMBL/GenBank/DDBJ databases">
        <title>Sequencing the genomes of 1000 actinobacteria strains.</title>
        <authorList>
            <person name="Klenk H.-P."/>
        </authorList>
    </citation>
    <scope>NUCLEOTIDE SEQUENCE [LARGE SCALE GENOMIC DNA]</scope>
    <source>
        <strain evidence="2 3">DSM 18607</strain>
    </source>
</reference>
<dbReference type="InterPro" id="IPR036812">
    <property type="entry name" value="NAD(P)_OxRdtase_dom_sf"/>
</dbReference>
<evidence type="ECO:0000259" key="1">
    <source>
        <dbReference type="Pfam" id="PF00248"/>
    </source>
</evidence>
<dbReference type="OrthoDB" id="9768793at2"/>
<dbReference type="InterPro" id="IPR020471">
    <property type="entry name" value="AKR"/>
</dbReference>
<dbReference type="Pfam" id="PF00248">
    <property type="entry name" value="Aldo_ket_red"/>
    <property type="match status" value="1"/>
</dbReference>
<dbReference type="RefSeq" id="WP_141849807.1">
    <property type="nucleotide sequence ID" value="NZ_BAAAPR010000012.1"/>
</dbReference>
<dbReference type="SUPFAM" id="SSF51430">
    <property type="entry name" value="NAD(P)-linked oxidoreductase"/>
    <property type="match status" value="1"/>
</dbReference>
<dbReference type="PANTHER" id="PTHR43364">
    <property type="entry name" value="NADH-SPECIFIC METHYLGLYOXAL REDUCTASE-RELATED"/>
    <property type="match status" value="1"/>
</dbReference>
<organism evidence="2 3">
    <name type="scientific">Lapillicoccus jejuensis</name>
    <dbReference type="NCBI Taxonomy" id="402171"/>
    <lineage>
        <taxon>Bacteria</taxon>
        <taxon>Bacillati</taxon>
        <taxon>Actinomycetota</taxon>
        <taxon>Actinomycetes</taxon>
        <taxon>Micrococcales</taxon>
        <taxon>Intrasporangiaceae</taxon>
        <taxon>Lapillicoccus</taxon>
    </lineage>
</organism>
<accession>A0A542E5I6</accession>
<name>A0A542E5I6_9MICO</name>
<dbReference type="Proteomes" id="UP000317893">
    <property type="component" value="Unassembled WGS sequence"/>
</dbReference>
<dbReference type="AlphaFoldDB" id="A0A542E5I6"/>